<dbReference type="PATRIC" id="fig|755172.3.peg.1564"/>
<dbReference type="PANTHER" id="PTHR34374:SF1">
    <property type="entry name" value="LARGE RIBOSOMAL RNA SUBUNIT ACCUMULATION PROTEIN YCED HOMOLOG 1, CHLOROPLASTIC"/>
    <property type="match status" value="1"/>
</dbReference>
<dbReference type="OrthoDB" id="9790372at2"/>
<organism evidence="1 2">
    <name type="scientific">Aedoeadaptatus coxii</name>
    <dbReference type="NCBI Taxonomy" id="755172"/>
    <lineage>
        <taxon>Bacteria</taxon>
        <taxon>Bacillati</taxon>
        <taxon>Bacillota</taxon>
        <taxon>Tissierellia</taxon>
        <taxon>Tissierellales</taxon>
        <taxon>Peptoniphilaceae</taxon>
        <taxon>Aedoeadaptatus</taxon>
    </lineage>
</organism>
<dbReference type="InterPro" id="IPR003772">
    <property type="entry name" value="YceD"/>
</dbReference>
<accession>A0A134ABP9</accession>
<dbReference type="Proteomes" id="UP000070442">
    <property type="component" value="Unassembled WGS sequence"/>
</dbReference>
<dbReference type="AlphaFoldDB" id="A0A134ABP9"/>
<reference evidence="2" key="1">
    <citation type="submission" date="2016-01" db="EMBL/GenBank/DDBJ databases">
        <authorList>
            <person name="Mitreva M."/>
            <person name="Pepin K.H."/>
            <person name="Mihindukulasuriya K.A."/>
            <person name="Fulton R."/>
            <person name="Fronick C."/>
            <person name="O'Laughlin M."/>
            <person name="Miner T."/>
            <person name="Herter B."/>
            <person name="Rosa B.A."/>
            <person name="Cordes M."/>
            <person name="Tomlinson C."/>
            <person name="Wollam A."/>
            <person name="Palsikar V.B."/>
            <person name="Mardis E.R."/>
            <person name="Wilson R.K."/>
        </authorList>
    </citation>
    <scope>NUCLEOTIDE SEQUENCE [LARGE SCALE GENOMIC DNA]</scope>
    <source>
        <strain evidence="2">DNF00729</strain>
    </source>
</reference>
<dbReference type="EMBL" id="LSDG01000045">
    <property type="protein sequence ID" value="KXB65095.1"/>
    <property type="molecule type" value="Genomic_DNA"/>
</dbReference>
<dbReference type="STRING" id="755172.HMPREF1863_01603"/>
<comment type="caution">
    <text evidence="1">The sequence shown here is derived from an EMBL/GenBank/DDBJ whole genome shotgun (WGS) entry which is preliminary data.</text>
</comment>
<dbReference type="PANTHER" id="PTHR34374">
    <property type="entry name" value="LARGE RIBOSOMAL RNA SUBUNIT ACCUMULATION PROTEIN YCED HOMOLOG 1, CHLOROPLASTIC"/>
    <property type="match status" value="1"/>
</dbReference>
<evidence type="ECO:0000313" key="1">
    <source>
        <dbReference type="EMBL" id="KXB65095.1"/>
    </source>
</evidence>
<evidence type="ECO:0000313" key="2">
    <source>
        <dbReference type="Proteomes" id="UP000070442"/>
    </source>
</evidence>
<dbReference type="RefSeq" id="WP_068369364.1">
    <property type="nucleotide sequence ID" value="NZ_CALTYF010000004.1"/>
</dbReference>
<gene>
    <name evidence="1" type="ORF">HMPREF1863_01603</name>
</gene>
<name>A0A134ABP9_9FIRM</name>
<proteinExistence type="predicted"/>
<keyword evidence="2" id="KW-1185">Reference proteome</keyword>
<dbReference type="Pfam" id="PF02620">
    <property type="entry name" value="YceD"/>
    <property type="match status" value="1"/>
</dbReference>
<protein>
    <submittedName>
        <fullName evidence="1">Putative ACR</fullName>
    </submittedName>
</protein>
<sequence>MRTDISEFLRGNGIHNSVSGELSPEDSPLNVEGLGLEDPVNYQLDIYKVDGDLDVDVHVHYTFNSCCDRCLKPLRESVESTSHMVVTTDSDEEIEPNVLVVDSLDAFPLRELVFSQVITSVPTKMLCDPSCKGLCPVCGEDLNQHPDHECEQGGVSPFESLKNLFDHESEDREV</sequence>